<evidence type="ECO:0000256" key="5">
    <source>
        <dbReference type="ARBA" id="ARBA00022960"/>
    </source>
</evidence>
<keyword evidence="9" id="KW-1133">Transmembrane helix</keyword>
<feature type="signal peptide" evidence="10">
    <location>
        <begin position="1"/>
        <end position="29"/>
    </location>
</feature>
<comment type="function">
    <text evidence="1">Removes C-terminal D-alanyl residues from sugar-peptide cell wall precursors.</text>
</comment>
<dbReference type="PRINTS" id="PR00725">
    <property type="entry name" value="DADACBPTASE1"/>
</dbReference>
<evidence type="ECO:0000256" key="8">
    <source>
        <dbReference type="RuleBase" id="RU004016"/>
    </source>
</evidence>
<dbReference type="Pfam" id="PF00768">
    <property type="entry name" value="Peptidase_S11"/>
    <property type="match status" value="1"/>
</dbReference>
<dbReference type="InterPro" id="IPR001967">
    <property type="entry name" value="Peptidase_S11_N"/>
</dbReference>
<reference evidence="12" key="1">
    <citation type="submission" date="2022-05" db="EMBL/GenBank/DDBJ databases">
        <authorList>
            <person name="Oliphant S.A."/>
            <person name="Watson-Haigh N.S."/>
            <person name="Sumby K.M."/>
            <person name="Gardner J.M."/>
            <person name="Jiranek V."/>
        </authorList>
    </citation>
    <scope>NUCLEOTIDE SEQUENCE</scope>
    <source>
        <strain evidence="12">KI11_C11</strain>
    </source>
</reference>
<feature type="transmembrane region" description="Helical" evidence="9">
    <location>
        <begin position="408"/>
        <end position="429"/>
    </location>
</feature>
<keyword evidence="9" id="KW-0472">Membrane</keyword>
<evidence type="ECO:0000313" key="13">
    <source>
        <dbReference type="Proteomes" id="UP001057025"/>
    </source>
</evidence>
<keyword evidence="4 12" id="KW-0378">Hydrolase</keyword>
<comment type="similarity">
    <text evidence="2 8">Belongs to the peptidase S11 family.</text>
</comment>
<keyword evidence="13" id="KW-1185">Reference proteome</keyword>
<evidence type="ECO:0000256" key="7">
    <source>
        <dbReference type="ARBA" id="ARBA00023316"/>
    </source>
</evidence>
<sequence length="437" mass="47719">MAKVRSFKLLFLSFIICFSFSGTIITGHAAVNEQDLPLTDQTVHSQTKGAVAIDADNGQILYGKNSNQRLPIASVSKLVTLVIVRQRIHDHQLDWNTKVPIGRAVATLSQNPLFTNVPLQAGQTYTVKQLYNASLVTSANAAAMALGNYIAGPNGDFGQIMRQTVAKWGIKNAPLYNACGLTNRELGSLGDDKLSGSTENKLSATETALVAQKLYRLDPTIVQTTSLSQISWNGIPEPATNHLVGRHAGFTVDGFKTGTSNTVGENLVATATKGKQRVITVVIGASVGQRNLQTVKILNGLNQLKVVTPNRHMLPYQTLPVINGKQPTVSLGFNNPPHYWLRHSDQLKSRLEPNDGLKQFFTPLAPLQKGQPFGHLIVTAPHLQFLRSHSSSVPVIFTSSDAIAWGRLLWGLIELIIILAGLGYFVIWLRTRYTPRH</sequence>
<dbReference type="SUPFAM" id="SSF69189">
    <property type="entry name" value="Penicillin-binding protein associated domain"/>
    <property type="match status" value="1"/>
</dbReference>
<evidence type="ECO:0000256" key="10">
    <source>
        <dbReference type="SAM" id="SignalP"/>
    </source>
</evidence>
<keyword evidence="7" id="KW-0961">Cell wall biogenesis/degradation</keyword>
<dbReference type="Gene3D" id="3.40.710.10">
    <property type="entry name" value="DD-peptidase/beta-lactamase superfamily"/>
    <property type="match status" value="1"/>
</dbReference>
<evidence type="ECO:0000256" key="1">
    <source>
        <dbReference type="ARBA" id="ARBA00003217"/>
    </source>
</evidence>
<evidence type="ECO:0000256" key="6">
    <source>
        <dbReference type="ARBA" id="ARBA00022984"/>
    </source>
</evidence>
<feature type="chain" id="PRO_5046329232" evidence="10">
    <location>
        <begin position="30"/>
        <end position="437"/>
    </location>
</feature>
<evidence type="ECO:0000256" key="4">
    <source>
        <dbReference type="ARBA" id="ARBA00022801"/>
    </source>
</evidence>
<evidence type="ECO:0000256" key="9">
    <source>
        <dbReference type="SAM" id="Phobius"/>
    </source>
</evidence>
<evidence type="ECO:0000256" key="2">
    <source>
        <dbReference type="ARBA" id="ARBA00007164"/>
    </source>
</evidence>
<keyword evidence="5" id="KW-0133">Cell shape</keyword>
<evidence type="ECO:0000259" key="11">
    <source>
        <dbReference type="Pfam" id="PF00768"/>
    </source>
</evidence>
<gene>
    <name evidence="12" type="ORF">M3M39_00245</name>
</gene>
<keyword evidence="9" id="KW-0812">Transmembrane</keyword>
<evidence type="ECO:0000313" key="12">
    <source>
        <dbReference type="EMBL" id="USS87956.1"/>
    </source>
</evidence>
<keyword evidence="3 10" id="KW-0732">Signal</keyword>
<dbReference type="RefSeq" id="WP_252797246.1">
    <property type="nucleotide sequence ID" value="NZ_CP097118.1"/>
</dbReference>
<accession>A0ABY5BTS0</accession>
<dbReference type="InterPro" id="IPR012338">
    <property type="entry name" value="Beta-lactam/transpept-like"/>
</dbReference>
<dbReference type="EMBL" id="CP097118">
    <property type="protein sequence ID" value="USS87956.1"/>
    <property type="molecule type" value="Genomic_DNA"/>
</dbReference>
<dbReference type="InterPro" id="IPR018044">
    <property type="entry name" value="Peptidase_S11"/>
</dbReference>
<dbReference type="Proteomes" id="UP001057025">
    <property type="component" value="Chromosome"/>
</dbReference>
<proteinExistence type="inferred from homology"/>
<organism evidence="12 13">
    <name type="scientific">Fructilactobacillus hinvesii</name>
    <dbReference type="NCBI Taxonomy" id="2940300"/>
    <lineage>
        <taxon>Bacteria</taxon>
        <taxon>Bacillati</taxon>
        <taxon>Bacillota</taxon>
        <taxon>Bacilli</taxon>
        <taxon>Lactobacillales</taxon>
        <taxon>Lactobacillaceae</taxon>
        <taxon>Fructilactobacillus</taxon>
    </lineage>
</organism>
<protein>
    <submittedName>
        <fullName evidence="12">Serine hydrolase</fullName>
    </submittedName>
</protein>
<dbReference type="PANTHER" id="PTHR35333:SF3">
    <property type="entry name" value="BETA-LACTAMASE-TYPE TRANSPEPTIDASE FOLD CONTAINING PROTEIN"/>
    <property type="match status" value="1"/>
</dbReference>
<dbReference type="InterPro" id="IPR000871">
    <property type="entry name" value="Beta-lactam_class-A"/>
</dbReference>
<feature type="domain" description="Peptidase S11 D-alanyl-D-alanine carboxypeptidase A N-terminal" evidence="11">
    <location>
        <begin position="44"/>
        <end position="286"/>
    </location>
</feature>
<dbReference type="SUPFAM" id="SSF56601">
    <property type="entry name" value="beta-lactamase/transpeptidase-like"/>
    <property type="match status" value="1"/>
</dbReference>
<dbReference type="InterPro" id="IPR015956">
    <property type="entry name" value="Peniciliin-bd_prot_C_sf"/>
</dbReference>
<keyword evidence="6" id="KW-0573">Peptidoglycan synthesis</keyword>
<dbReference type="GO" id="GO:0016787">
    <property type="term" value="F:hydrolase activity"/>
    <property type="evidence" value="ECO:0007669"/>
    <property type="project" value="UniProtKB-KW"/>
</dbReference>
<name>A0ABY5BTS0_9LACO</name>
<evidence type="ECO:0000256" key="3">
    <source>
        <dbReference type="ARBA" id="ARBA00022729"/>
    </source>
</evidence>
<dbReference type="PANTHER" id="PTHR35333">
    <property type="entry name" value="BETA-LACTAMASE"/>
    <property type="match status" value="1"/>
</dbReference>